<evidence type="ECO:0000256" key="1">
    <source>
        <dbReference type="SAM" id="Phobius"/>
    </source>
</evidence>
<keyword evidence="1" id="KW-0472">Membrane</keyword>
<dbReference type="AlphaFoldDB" id="A0A1M4PRR5"/>
<dbReference type="RefSeq" id="WP_157752670.1">
    <property type="nucleotide sequence ID" value="NZ_LT669839.1"/>
</dbReference>
<dbReference type="EMBL" id="LT669839">
    <property type="protein sequence ID" value="SHD78176.1"/>
    <property type="molecule type" value="Genomic_DNA"/>
</dbReference>
<name>A0A1M4PRR5_9FIRM</name>
<keyword evidence="3" id="KW-1185">Reference proteome</keyword>
<proteinExistence type="predicted"/>
<feature type="transmembrane region" description="Helical" evidence="1">
    <location>
        <begin position="31"/>
        <end position="51"/>
    </location>
</feature>
<evidence type="ECO:0000313" key="3">
    <source>
        <dbReference type="Proteomes" id="UP000245423"/>
    </source>
</evidence>
<dbReference type="Proteomes" id="UP000245423">
    <property type="component" value="Chromosome 1"/>
</dbReference>
<gene>
    <name evidence="2" type="ORF">CUESP1_2846</name>
</gene>
<accession>A0A1M4PRR5</accession>
<sequence length="55" mass="6214">MIKNALSLLLLISTGIYLIYQSIVTSNNNVLINFLIIGILLFYLTGVYSHIKEIK</sequence>
<evidence type="ECO:0000313" key="2">
    <source>
        <dbReference type="EMBL" id="SHD78176.1"/>
    </source>
</evidence>
<organism evidence="2 3">
    <name type="scientific">[Clostridium] ultunense Esp</name>
    <dbReference type="NCBI Taxonomy" id="1288971"/>
    <lineage>
        <taxon>Bacteria</taxon>
        <taxon>Bacillati</taxon>
        <taxon>Bacillota</taxon>
        <taxon>Tissierellia</taxon>
        <taxon>Tissierellales</taxon>
        <taxon>Tepidimicrobiaceae</taxon>
        <taxon>Schnuerera</taxon>
    </lineage>
</organism>
<keyword evidence="1" id="KW-1133">Transmembrane helix</keyword>
<protein>
    <submittedName>
        <fullName evidence="2">Uncharacterized protein</fullName>
    </submittedName>
</protein>
<reference evidence="2 3" key="1">
    <citation type="submission" date="2016-11" db="EMBL/GenBank/DDBJ databases">
        <authorList>
            <person name="Manzoor S."/>
        </authorList>
    </citation>
    <scope>NUCLEOTIDE SEQUENCE [LARGE SCALE GENOMIC DNA]</scope>
    <source>
        <strain evidence="2">Clostridium ultunense strain Esp</strain>
    </source>
</reference>
<keyword evidence="1" id="KW-0812">Transmembrane</keyword>